<organism evidence="2 3">
    <name type="scientific">Saprolegnia parasitica (strain CBS 223.65)</name>
    <dbReference type="NCBI Taxonomy" id="695850"/>
    <lineage>
        <taxon>Eukaryota</taxon>
        <taxon>Sar</taxon>
        <taxon>Stramenopiles</taxon>
        <taxon>Oomycota</taxon>
        <taxon>Saprolegniomycetes</taxon>
        <taxon>Saprolegniales</taxon>
        <taxon>Saprolegniaceae</taxon>
        <taxon>Saprolegnia</taxon>
    </lineage>
</organism>
<dbReference type="RefSeq" id="XP_012206938.1">
    <property type="nucleotide sequence ID" value="XM_012351548.1"/>
</dbReference>
<reference evidence="2 3" key="1">
    <citation type="journal article" date="2013" name="PLoS Genet.">
        <title>Distinctive expansion of potential virulence genes in the genome of the oomycete fish pathogen Saprolegnia parasitica.</title>
        <authorList>
            <person name="Jiang R.H."/>
            <person name="de Bruijn I."/>
            <person name="Haas B.J."/>
            <person name="Belmonte R."/>
            <person name="Lobach L."/>
            <person name="Christie J."/>
            <person name="van den Ackerveken G."/>
            <person name="Bottin A."/>
            <person name="Bulone V."/>
            <person name="Diaz-Moreno S.M."/>
            <person name="Dumas B."/>
            <person name="Fan L."/>
            <person name="Gaulin E."/>
            <person name="Govers F."/>
            <person name="Grenville-Briggs L.J."/>
            <person name="Horner N.R."/>
            <person name="Levin J.Z."/>
            <person name="Mammella M."/>
            <person name="Meijer H.J."/>
            <person name="Morris P."/>
            <person name="Nusbaum C."/>
            <person name="Oome S."/>
            <person name="Phillips A.J."/>
            <person name="van Rooyen D."/>
            <person name="Rzeszutek E."/>
            <person name="Saraiva M."/>
            <person name="Secombes C.J."/>
            <person name="Seidl M.F."/>
            <person name="Snel B."/>
            <person name="Stassen J.H."/>
            <person name="Sykes S."/>
            <person name="Tripathy S."/>
            <person name="van den Berg H."/>
            <person name="Vega-Arreguin J.C."/>
            <person name="Wawra S."/>
            <person name="Young S.K."/>
            <person name="Zeng Q."/>
            <person name="Dieguez-Uribeondo J."/>
            <person name="Russ C."/>
            <person name="Tyler B.M."/>
            <person name="van West P."/>
        </authorList>
    </citation>
    <scope>NUCLEOTIDE SEQUENCE [LARGE SCALE GENOMIC DNA]</scope>
    <source>
        <strain evidence="2 3">CBS 223.65</strain>
    </source>
</reference>
<feature type="transmembrane region" description="Helical" evidence="1">
    <location>
        <begin position="14"/>
        <end position="32"/>
    </location>
</feature>
<dbReference type="Proteomes" id="UP000030745">
    <property type="component" value="Unassembled WGS sequence"/>
</dbReference>
<feature type="transmembrane region" description="Helical" evidence="1">
    <location>
        <begin position="73"/>
        <end position="95"/>
    </location>
</feature>
<gene>
    <name evidence="2" type="ORF">SPRG_11369</name>
</gene>
<keyword evidence="1" id="KW-1133">Transmembrane helix</keyword>
<keyword evidence="1" id="KW-0812">Transmembrane</keyword>
<protein>
    <submittedName>
        <fullName evidence="2">Uncharacterized protein</fullName>
    </submittedName>
</protein>
<evidence type="ECO:0000256" key="1">
    <source>
        <dbReference type="SAM" id="Phobius"/>
    </source>
</evidence>
<feature type="non-terminal residue" evidence="2">
    <location>
        <position position="97"/>
    </location>
</feature>
<dbReference type="GeneID" id="24133411"/>
<evidence type="ECO:0000313" key="3">
    <source>
        <dbReference type="Proteomes" id="UP000030745"/>
    </source>
</evidence>
<sequence>MVDVRTPTALAKTWAYLLLGRAVLCMPLGYFWGSTLWDVAESAIELAVMALRWRWEDFEFFFGWGKSVSCVDHPFGCVGVYVLECLLVVVLRAPLVK</sequence>
<keyword evidence="1" id="KW-0472">Membrane</keyword>
<dbReference type="AlphaFoldDB" id="A0A067C790"/>
<dbReference type="EMBL" id="KK583269">
    <property type="protein sequence ID" value="KDO22416.1"/>
    <property type="molecule type" value="Genomic_DNA"/>
</dbReference>
<dbReference type="KEGG" id="spar:SPRG_11369"/>
<dbReference type="VEuPathDB" id="FungiDB:SPRG_11369"/>
<name>A0A067C790_SAPPC</name>
<proteinExistence type="predicted"/>
<keyword evidence="3" id="KW-1185">Reference proteome</keyword>
<evidence type="ECO:0000313" key="2">
    <source>
        <dbReference type="EMBL" id="KDO22416.1"/>
    </source>
</evidence>
<accession>A0A067C790</accession>